<name>A0A1F4U5K5_UNCSA</name>
<dbReference type="AlphaFoldDB" id="A0A1F4U5K5"/>
<proteinExistence type="predicted"/>
<sequence length="184" mass="21631">MLTKFPLQGFSFLPEECHYAASPNFNFIKREIPDADLYPWFYVIKTRCFDKKLDLACAINIIRSWLFYASHRIFLEYHTQNILVDPQGDLYYRDLSDVNGSRPKVLEEMLALVFDRTVCSQNIDHLFRYRPDWGSKEQEIIKDVIKEEIAGRALPFPNYSMGFPSDATERIPVKISLSSWRDFS</sequence>
<comment type="caution">
    <text evidence="1">The sequence shown here is derived from an EMBL/GenBank/DDBJ whole genome shotgun (WGS) entry which is preliminary data.</text>
</comment>
<evidence type="ECO:0008006" key="3">
    <source>
        <dbReference type="Google" id="ProtNLM"/>
    </source>
</evidence>
<protein>
    <recommendedName>
        <fullName evidence="3">Aerobactin siderophore biosynthesis IucA/IucC N-terminal domain-containing protein</fullName>
    </recommendedName>
</protein>
<dbReference type="EMBL" id="MEUJ01000004">
    <property type="protein sequence ID" value="OGC40212.1"/>
    <property type="molecule type" value="Genomic_DNA"/>
</dbReference>
<dbReference type="Proteomes" id="UP000179242">
    <property type="component" value="Unassembled WGS sequence"/>
</dbReference>
<evidence type="ECO:0000313" key="2">
    <source>
        <dbReference type="Proteomes" id="UP000179242"/>
    </source>
</evidence>
<reference evidence="1 2" key="1">
    <citation type="journal article" date="2016" name="Nat. Commun.">
        <title>Thousands of microbial genomes shed light on interconnected biogeochemical processes in an aquifer system.</title>
        <authorList>
            <person name="Anantharaman K."/>
            <person name="Brown C.T."/>
            <person name="Hug L.A."/>
            <person name="Sharon I."/>
            <person name="Castelle C.J."/>
            <person name="Probst A.J."/>
            <person name="Thomas B.C."/>
            <person name="Singh A."/>
            <person name="Wilkins M.J."/>
            <person name="Karaoz U."/>
            <person name="Brodie E.L."/>
            <person name="Williams K.H."/>
            <person name="Hubbard S.S."/>
            <person name="Banfield J.F."/>
        </authorList>
    </citation>
    <scope>NUCLEOTIDE SEQUENCE [LARGE SCALE GENOMIC DNA]</scope>
</reference>
<evidence type="ECO:0000313" key="1">
    <source>
        <dbReference type="EMBL" id="OGC40212.1"/>
    </source>
</evidence>
<gene>
    <name evidence="1" type="ORF">A2438_02875</name>
</gene>
<organism evidence="1 2">
    <name type="scientific">candidate division WOR-1 bacterium RIFOXYC2_FULL_46_14</name>
    <dbReference type="NCBI Taxonomy" id="1802587"/>
    <lineage>
        <taxon>Bacteria</taxon>
        <taxon>Bacillati</taxon>
        <taxon>Saganbacteria</taxon>
    </lineage>
</organism>
<accession>A0A1F4U5K5</accession>